<accession>A0A4Y2WMS9</accession>
<dbReference type="EMBL" id="BGPR01062073">
    <property type="protein sequence ID" value="GBO37582.1"/>
    <property type="molecule type" value="Genomic_DNA"/>
</dbReference>
<sequence>MSEEELPPKNVPQITITDEENVEKVAEDETDSTKEPPSEIKEAEGQPRPEGDDISSSWLEDGTPRPEGEVDISSRRPSVALQLMDKEHAWLSEMEEKCASLETAFISKIQFVAVSNHFQKYLKELEEKETLPGEKGEFANLFDKFRTCYAGGQKLYNKLLEVKSRKALLETENDVLKTRLRDQDGRLDSVQGQLGNAREIAEEREREKLAVQKELNDLKEEVEKLEHPQEEEISHPLFSAAVFTSMFEENLVPEKCLEPRDWVPNQDCLEVAPDFPLELLQQLLSFPNSMSVVMQEDDTITQHARAFASDNFTMPQ</sequence>
<evidence type="ECO:0000256" key="2">
    <source>
        <dbReference type="SAM" id="MobiDB-lite"/>
    </source>
</evidence>
<evidence type="ECO:0000313" key="3">
    <source>
        <dbReference type="EMBL" id="GBO37582.1"/>
    </source>
</evidence>
<evidence type="ECO:0000313" key="4">
    <source>
        <dbReference type="Proteomes" id="UP000499080"/>
    </source>
</evidence>
<keyword evidence="4" id="KW-1185">Reference proteome</keyword>
<protein>
    <submittedName>
        <fullName evidence="3">Uncharacterized protein</fullName>
    </submittedName>
</protein>
<feature type="compositionally biased region" description="Basic and acidic residues" evidence="2">
    <location>
        <begin position="22"/>
        <end position="51"/>
    </location>
</feature>
<dbReference type="OrthoDB" id="264785at2759"/>
<feature type="region of interest" description="Disordered" evidence="2">
    <location>
        <begin position="1"/>
        <end position="76"/>
    </location>
</feature>
<dbReference type="Proteomes" id="UP000499080">
    <property type="component" value="Unassembled WGS sequence"/>
</dbReference>
<dbReference type="AlphaFoldDB" id="A0A4Y2WMS9"/>
<evidence type="ECO:0000256" key="1">
    <source>
        <dbReference type="SAM" id="Coils"/>
    </source>
</evidence>
<keyword evidence="1" id="KW-0175">Coiled coil</keyword>
<feature type="coiled-coil region" evidence="1">
    <location>
        <begin position="187"/>
        <end position="221"/>
    </location>
</feature>
<feature type="compositionally biased region" description="Basic and acidic residues" evidence="2">
    <location>
        <begin position="62"/>
        <end position="74"/>
    </location>
</feature>
<name>A0A4Y2WMS9_ARAVE</name>
<proteinExistence type="predicted"/>
<comment type="caution">
    <text evidence="3">The sequence shown here is derived from an EMBL/GenBank/DDBJ whole genome shotgun (WGS) entry which is preliminary data.</text>
</comment>
<gene>
    <name evidence="3" type="ORF">AVEN_170124_1</name>
</gene>
<reference evidence="3 4" key="1">
    <citation type="journal article" date="2019" name="Sci. Rep.">
        <title>Orb-weaving spider Araneus ventricosus genome elucidates the spidroin gene catalogue.</title>
        <authorList>
            <person name="Kono N."/>
            <person name="Nakamura H."/>
            <person name="Ohtoshi R."/>
            <person name="Moran D.A.P."/>
            <person name="Shinohara A."/>
            <person name="Yoshida Y."/>
            <person name="Fujiwara M."/>
            <person name="Mori M."/>
            <person name="Tomita M."/>
            <person name="Arakawa K."/>
        </authorList>
    </citation>
    <scope>NUCLEOTIDE SEQUENCE [LARGE SCALE GENOMIC DNA]</scope>
</reference>
<organism evidence="3 4">
    <name type="scientific">Araneus ventricosus</name>
    <name type="common">Orbweaver spider</name>
    <name type="synonym">Epeira ventricosa</name>
    <dbReference type="NCBI Taxonomy" id="182803"/>
    <lineage>
        <taxon>Eukaryota</taxon>
        <taxon>Metazoa</taxon>
        <taxon>Ecdysozoa</taxon>
        <taxon>Arthropoda</taxon>
        <taxon>Chelicerata</taxon>
        <taxon>Arachnida</taxon>
        <taxon>Araneae</taxon>
        <taxon>Araneomorphae</taxon>
        <taxon>Entelegynae</taxon>
        <taxon>Araneoidea</taxon>
        <taxon>Araneidae</taxon>
        <taxon>Araneus</taxon>
    </lineage>
</organism>